<dbReference type="RefSeq" id="WP_251803454.1">
    <property type="nucleotide sequence ID" value="NZ_JAMQOL010000065.1"/>
</dbReference>
<keyword evidence="3" id="KW-1185">Reference proteome</keyword>
<feature type="compositionally biased region" description="Polar residues" evidence="1">
    <location>
        <begin position="22"/>
        <end position="34"/>
    </location>
</feature>
<accession>A0ABT0YCF8</accession>
<feature type="region of interest" description="Disordered" evidence="1">
    <location>
        <begin position="1"/>
        <end position="54"/>
    </location>
</feature>
<evidence type="ECO:0000313" key="2">
    <source>
        <dbReference type="EMBL" id="MCM4083724.1"/>
    </source>
</evidence>
<dbReference type="Proteomes" id="UP001523216">
    <property type="component" value="Unassembled WGS sequence"/>
</dbReference>
<evidence type="ECO:0000256" key="1">
    <source>
        <dbReference type="SAM" id="MobiDB-lite"/>
    </source>
</evidence>
<comment type="caution">
    <text evidence="2">The sequence shown here is derived from an EMBL/GenBank/DDBJ whole genome shotgun (WGS) entry which is preliminary data.</text>
</comment>
<sequence length="54" mass="5538">MPREALATGRAMIARPVATPAATRSTTPEATTWQPPSVPSSGSGPAGEHRDPGR</sequence>
<reference evidence="2 3" key="1">
    <citation type="submission" date="2022-06" db="EMBL/GenBank/DDBJ databases">
        <title>Actinoplanes abujensis sp. nov., isolated from Nigerian arid soil.</title>
        <authorList>
            <person name="Ding P."/>
        </authorList>
    </citation>
    <scope>NUCLEOTIDE SEQUENCE [LARGE SCALE GENOMIC DNA]</scope>
    <source>
        <strain evidence="3">TRM88002</strain>
    </source>
</reference>
<name>A0ABT0YCF8_9ACTN</name>
<proteinExistence type="predicted"/>
<organism evidence="2 3">
    <name type="scientific">Paractinoplanes hotanensis</name>
    <dbReference type="NCBI Taxonomy" id="2906497"/>
    <lineage>
        <taxon>Bacteria</taxon>
        <taxon>Bacillati</taxon>
        <taxon>Actinomycetota</taxon>
        <taxon>Actinomycetes</taxon>
        <taxon>Micromonosporales</taxon>
        <taxon>Micromonosporaceae</taxon>
        <taxon>Paractinoplanes</taxon>
    </lineage>
</organism>
<gene>
    <name evidence="2" type="ORF">LXN57_39865</name>
</gene>
<evidence type="ECO:0000313" key="3">
    <source>
        <dbReference type="Proteomes" id="UP001523216"/>
    </source>
</evidence>
<dbReference type="EMBL" id="JAMQOL010000065">
    <property type="protein sequence ID" value="MCM4083724.1"/>
    <property type="molecule type" value="Genomic_DNA"/>
</dbReference>
<protein>
    <submittedName>
        <fullName evidence="2">Uncharacterized protein</fullName>
    </submittedName>
</protein>